<dbReference type="KEGG" id="rher:EHE19_008425"/>
<dbReference type="OrthoDB" id="1708376at2"/>
<evidence type="ECO:0000313" key="3">
    <source>
        <dbReference type="Proteomes" id="UP000306409"/>
    </source>
</evidence>
<feature type="region of interest" description="Disordered" evidence="1">
    <location>
        <begin position="53"/>
        <end position="94"/>
    </location>
</feature>
<dbReference type="EMBL" id="CP061336">
    <property type="protein sequence ID" value="QNU68413.1"/>
    <property type="molecule type" value="Genomic_DNA"/>
</dbReference>
<keyword evidence="3" id="KW-1185">Reference proteome</keyword>
<accession>A0A4U7JNN0</accession>
<organism evidence="2 3">
    <name type="scientific">Ruminiclostridium herbifermentans</name>
    <dbReference type="NCBI Taxonomy" id="2488810"/>
    <lineage>
        <taxon>Bacteria</taxon>
        <taxon>Bacillati</taxon>
        <taxon>Bacillota</taxon>
        <taxon>Clostridia</taxon>
        <taxon>Eubacteriales</taxon>
        <taxon>Oscillospiraceae</taxon>
        <taxon>Ruminiclostridium</taxon>
    </lineage>
</organism>
<sequence length="94" mass="10993">MSIRPVDFQVMYPKSSELAKTYSDETNKNHAINQQLAEQNRDKIDNSLKQVVARENVHGGRIERKDENDKSKQQKEKNKKQKKPENMPTIDIKI</sequence>
<dbReference type="RefSeq" id="WP_137696359.1">
    <property type="nucleotide sequence ID" value="NZ_CP061336.1"/>
</dbReference>
<name>A0A4U7JNN0_9FIRM</name>
<evidence type="ECO:0000256" key="1">
    <source>
        <dbReference type="SAM" id="MobiDB-lite"/>
    </source>
</evidence>
<proteinExistence type="predicted"/>
<evidence type="ECO:0000313" key="2">
    <source>
        <dbReference type="EMBL" id="QNU68413.1"/>
    </source>
</evidence>
<reference evidence="2 3" key="1">
    <citation type="submission" date="2020-09" db="EMBL/GenBank/DDBJ databases">
        <title>Characterization and genome sequencing of Ruminiclostridium sp. nov. MA18.</title>
        <authorList>
            <person name="Rettenmaier R."/>
            <person name="Kowollik M.-L."/>
            <person name="Liebl W."/>
            <person name="Zverlov V."/>
        </authorList>
    </citation>
    <scope>NUCLEOTIDE SEQUENCE [LARGE SCALE GENOMIC DNA]</scope>
    <source>
        <strain evidence="2 3">MA18</strain>
    </source>
</reference>
<dbReference type="Proteomes" id="UP000306409">
    <property type="component" value="Chromosome"/>
</dbReference>
<gene>
    <name evidence="2" type="ORF">EHE19_008425</name>
</gene>
<dbReference type="AlphaFoldDB" id="A0A4U7JNN0"/>
<feature type="compositionally biased region" description="Basic and acidic residues" evidence="1">
    <location>
        <begin position="55"/>
        <end position="76"/>
    </location>
</feature>
<protein>
    <submittedName>
        <fullName evidence="2">Uncharacterized protein</fullName>
    </submittedName>
</protein>